<comment type="caution">
    <text evidence="1">The sequence shown here is derived from an EMBL/GenBank/DDBJ whole genome shotgun (WGS) entry which is preliminary data.</text>
</comment>
<evidence type="ECO:0000313" key="2">
    <source>
        <dbReference type="Proteomes" id="UP000499080"/>
    </source>
</evidence>
<name>A0A4Y2E4C1_ARAVE</name>
<dbReference type="PANTHER" id="PTHR37984:SF9">
    <property type="entry name" value="INTEGRASE CATALYTIC DOMAIN-CONTAINING PROTEIN"/>
    <property type="match status" value="1"/>
</dbReference>
<gene>
    <name evidence="1" type="ORF">AVEN_232059_1</name>
</gene>
<keyword evidence="2" id="KW-1185">Reference proteome</keyword>
<dbReference type="EMBL" id="BGPR01091408">
    <property type="protein sequence ID" value="GBM23156.1"/>
    <property type="molecule type" value="Genomic_DNA"/>
</dbReference>
<sequence length="163" mass="18754">MIYLLDFREYSHQAQGIPGKDLVIADSLSRSTIEGREDKELTKEITAYIKMVIAAFPANDKRLSEIWQAQQVDEICVQLINFVQKGWPEKNALPIHLSRYWEYRHSVNIQDGLLMMNASLIIPESMTSEILKAIHDSHLGITNTMQERKRVFDGLVSLLKLKI</sequence>
<dbReference type="AlphaFoldDB" id="A0A4Y2E4C1"/>
<dbReference type="InterPro" id="IPR050951">
    <property type="entry name" value="Retrovirus_Pol_polyprotein"/>
</dbReference>
<dbReference type="Proteomes" id="UP000499080">
    <property type="component" value="Unassembled WGS sequence"/>
</dbReference>
<accession>A0A4Y2E4C1</accession>
<evidence type="ECO:0000313" key="1">
    <source>
        <dbReference type="EMBL" id="GBM23156.1"/>
    </source>
</evidence>
<dbReference type="OrthoDB" id="10204476at2759"/>
<reference evidence="1 2" key="1">
    <citation type="journal article" date="2019" name="Sci. Rep.">
        <title>Orb-weaving spider Araneus ventricosus genome elucidates the spidroin gene catalogue.</title>
        <authorList>
            <person name="Kono N."/>
            <person name="Nakamura H."/>
            <person name="Ohtoshi R."/>
            <person name="Moran D.A.P."/>
            <person name="Shinohara A."/>
            <person name="Yoshida Y."/>
            <person name="Fujiwara M."/>
            <person name="Mori M."/>
            <person name="Tomita M."/>
            <person name="Arakawa K."/>
        </authorList>
    </citation>
    <scope>NUCLEOTIDE SEQUENCE [LARGE SCALE GENOMIC DNA]</scope>
</reference>
<proteinExistence type="predicted"/>
<organism evidence="1 2">
    <name type="scientific">Araneus ventricosus</name>
    <name type="common">Orbweaver spider</name>
    <name type="synonym">Epeira ventricosa</name>
    <dbReference type="NCBI Taxonomy" id="182803"/>
    <lineage>
        <taxon>Eukaryota</taxon>
        <taxon>Metazoa</taxon>
        <taxon>Ecdysozoa</taxon>
        <taxon>Arthropoda</taxon>
        <taxon>Chelicerata</taxon>
        <taxon>Arachnida</taxon>
        <taxon>Araneae</taxon>
        <taxon>Araneomorphae</taxon>
        <taxon>Entelegynae</taxon>
        <taxon>Araneoidea</taxon>
        <taxon>Araneidae</taxon>
        <taxon>Araneus</taxon>
    </lineage>
</organism>
<dbReference type="PANTHER" id="PTHR37984">
    <property type="entry name" value="PROTEIN CBG26694"/>
    <property type="match status" value="1"/>
</dbReference>
<protein>
    <submittedName>
        <fullName evidence="1">Uncharacterized protein</fullName>
    </submittedName>
</protein>